<gene>
    <name evidence="2" type="ORF">Tco_1091424</name>
</gene>
<evidence type="ECO:0000313" key="3">
    <source>
        <dbReference type="Proteomes" id="UP001151760"/>
    </source>
</evidence>
<accession>A0ABQ5I852</accession>
<reference evidence="2" key="2">
    <citation type="submission" date="2022-01" db="EMBL/GenBank/DDBJ databases">
        <authorList>
            <person name="Yamashiro T."/>
            <person name="Shiraishi A."/>
            <person name="Satake H."/>
            <person name="Nakayama K."/>
        </authorList>
    </citation>
    <scope>NUCLEOTIDE SEQUENCE</scope>
</reference>
<reference evidence="2" key="1">
    <citation type="journal article" date="2022" name="Int. J. Mol. Sci.">
        <title>Draft Genome of Tanacetum Coccineum: Genomic Comparison of Closely Related Tanacetum-Family Plants.</title>
        <authorList>
            <person name="Yamashiro T."/>
            <person name="Shiraishi A."/>
            <person name="Nakayama K."/>
            <person name="Satake H."/>
        </authorList>
    </citation>
    <scope>NUCLEOTIDE SEQUENCE</scope>
</reference>
<organism evidence="2 3">
    <name type="scientific">Tanacetum coccineum</name>
    <dbReference type="NCBI Taxonomy" id="301880"/>
    <lineage>
        <taxon>Eukaryota</taxon>
        <taxon>Viridiplantae</taxon>
        <taxon>Streptophyta</taxon>
        <taxon>Embryophyta</taxon>
        <taxon>Tracheophyta</taxon>
        <taxon>Spermatophyta</taxon>
        <taxon>Magnoliopsida</taxon>
        <taxon>eudicotyledons</taxon>
        <taxon>Gunneridae</taxon>
        <taxon>Pentapetalae</taxon>
        <taxon>asterids</taxon>
        <taxon>campanulids</taxon>
        <taxon>Asterales</taxon>
        <taxon>Asteraceae</taxon>
        <taxon>Asteroideae</taxon>
        <taxon>Anthemideae</taxon>
        <taxon>Anthemidinae</taxon>
        <taxon>Tanacetum</taxon>
    </lineage>
</organism>
<sequence length="73" mass="8413">MFGSVSMSCMVAKDRQGKLTLNLENLENTKEQYAAVFKELDAAKQELRRIRHDCEAVIEEKTEAGREKLRLKL</sequence>
<dbReference type="EMBL" id="BQNB010020433">
    <property type="protein sequence ID" value="GJT95906.1"/>
    <property type="molecule type" value="Genomic_DNA"/>
</dbReference>
<comment type="caution">
    <text evidence="2">The sequence shown here is derived from an EMBL/GenBank/DDBJ whole genome shotgun (WGS) entry which is preliminary data.</text>
</comment>
<protein>
    <submittedName>
        <fullName evidence="2">Uncharacterized protein</fullName>
    </submittedName>
</protein>
<feature type="coiled-coil region" evidence="1">
    <location>
        <begin position="23"/>
        <end position="60"/>
    </location>
</feature>
<name>A0ABQ5I852_9ASTR</name>
<evidence type="ECO:0000313" key="2">
    <source>
        <dbReference type="EMBL" id="GJT95906.1"/>
    </source>
</evidence>
<evidence type="ECO:0000256" key="1">
    <source>
        <dbReference type="SAM" id="Coils"/>
    </source>
</evidence>
<dbReference type="Proteomes" id="UP001151760">
    <property type="component" value="Unassembled WGS sequence"/>
</dbReference>
<keyword evidence="1" id="KW-0175">Coiled coil</keyword>
<keyword evidence="3" id="KW-1185">Reference proteome</keyword>
<proteinExistence type="predicted"/>